<keyword evidence="4" id="KW-1185">Reference proteome</keyword>
<feature type="transmembrane region" description="Helical" evidence="2">
    <location>
        <begin position="6"/>
        <end position="28"/>
    </location>
</feature>
<accession>A0ABV7VQF0</accession>
<evidence type="ECO:0000256" key="1">
    <source>
        <dbReference type="SAM" id="Coils"/>
    </source>
</evidence>
<keyword evidence="2" id="KW-0472">Membrane</keyword>
<dbReference type="Proteomes" id="UP001595711">
    <property type="component" value="Unassembled WGS sequence"/>
</dbReference>
<sequence>MFDIGSIAFFLVLAANLALIMLVAGLAADRAREAWSRAVNRARHAEAVNQSFRAGIEAAETKASQMTEQIAATKVKLEQAKLDAAALKQRHATEPLPFVFRGTPTENFDPGGPIWEYLIRNVAEGARENEPNHPAAGWSKGRLYLIQATTQVAALAQLERRFPPTDGFQAVLVKQHEPDPVSVTSMAG</sequence>
<name>A0ABV7VQF0_9PROT</name>
<proteinExistence type="predicted"/>
<keyword evidence="2" id="KW-1133">Transmembrane helix</keyword>
<protein>
    <submittedName>
        <fullName evidence="3">Uncharacterized protein</fullName>
    </submittedName>
</protein>
<dbReference type="RefSeq" id="WP_379729907.1">
    <property type="nucleotide sequence ID" value="NZ_JBHRYJ010000008.1"/>
</dbReference>
<evidence type="ECO:0000256" key="2">
    <source>
        <dbReference type="SAM" id="Phobius"/>
    </source>
</evidence>
<keyword evidence="1" id="KW-0175">Coiled coil</keyword>
<reference evidence="4" key="1">
    <citation type="journal article" date="2019" name="Int. J. Syst. Evol. Microbiol.">
        <title>The Global Catalogue of Microorganisms (GCM) 10K type strain sequencing project: providing services to taxonomists for standard genome sequencing and annotation.</title>
        <authorList>
            <consortium name="The Broad Institute Genomics Platform"/>
            <consortium name="The Broad Institute Genome Sequencing Center for Infectious Disease"/>
            <person name="Wu L."/>
            <person name="Ma J."/>
        </authorList>
    </citation>
    <scope>NUCLEOTIDE SEQUENCE [LARGE SCALE GENOMIC DNA]</scope>
    <source>
        <strain evidence="4">KCTC 42182</strain>
    </source>
</reference>
<gene>
    <name evidence="3" type="ORF">ACFOOQ_22250</name>
</gene>
<keyword evidence="2" id="KW-0812">Transmembrane</keyword>
<evidence type="ECO:0000313" key="3">
    <source>
        <dbReference type="EMBL" id="MFC3678283.1"/>
    </source>
</evidence>
<dbReference type="EMBL" id="JBHRYJ010000008">
    <property type="protein sequence ID" value="MFC3678283.1"/>
    <property type="molecule type" value="Genomic_DNA"/>
</dbReference>
<feature type="coiled-coil region" evidence="1">
    <location>
        <begin position="56"/>
        <end position="90"/>
    </location>
</feature>
<comment type="caution">
    <text evidence="3">The sequence shown here is derived from an EMBL/GenBank/DDBJ whole genome shotgun (WGS) entry which is preliminary data.</text>
</comment>
<evidence type="ECO:0000313" key="4">
    <source>
        <dbReference type="Proteomes" id="UP001595711"/>
    </source>
</evidence>
<organism evidence="3 4">
    <name type="scientific">Ferrovibrio xuzhouensis</name>
    <dbReference type="NCBI Taxonomy" id="1576914"/>
    <lineage>
        <taxon>Bacteria</taxon>
        <taxon>Pseudomonadati</taxon>
        <taxon>Pseudomonadota</taxon>
        <taxon>Alphaproteobacteria</taxon>
        <taxon>Rhodospirillales</taxon>
        <taxon>Rhodospirillaceae</taxon>
        <taxon>Ferrovibrio</taxon>
    </lineage>
</organism>